<dbReference type="EMBL" id="AOSV01000003">
    <property type="protein sequence ID" value="EMG38506.1"/>
    <property type="molecule type" value="Genomic_DNA"/>
</dbReference>
<sequence>MSFRDTLWALLVVVLWAFNFIVIKTGLDEFPPLLFSCLRFVAAAVPAVLLVGRGGIPWRVILGVGLTLGAGMFSFLTLGMAHGVPPGLASLLMQFQALITPILALAVLGDRPSSWQKAGIGVAVAGIVLIGWELSASASVLGMLLVLGGAASWAMANIQIKQAGNIDAFRLIIWMSLVPPVPLALLSLFFETGQAEALRGLTFTGVAAVLYTGLASTVLAFGIWSRLIRKHSPTVVAPFSLLVPVFGMAFAALLLGEDFGPYRLTAAALVFFGVFLAVLGPRLSPLLQKTRLARPLTTKP</sequence>
<protein>
    <submittedName>
        <fullName evidence="7">EamA-like transporter family</fullName>
    </submittedName>
</protein>
<evidence type="ECO:0000256" key="3">
    <source>
        <dbReference type="ARBA" id="ARBA00022989"/>
    </source>
</evidence>
<feature type="transmembrane region" description="Helical" evidence="5">
    <location>
        <begin position="202"/>
        <end position="224"/>
    </location>
</feature>
<dbReference type="GO" id="GO:0016020">
    <property type="term" value="C:membrane"/>
    <property type="evidence" value="ECO:0007669"/>
    <property type="project" value="UniProtKB-SubCell"/>
</dbReference>
<dbReference type="PATRIC" id="fig|1262666.3.peg.136"/>
<evidence type="ECO:0000313" key="8">
    <source>
        <dbReference type="Proteomes" id="UP000011922"/>
    </source>
</evidence>
<feature type="transmembrane region" description="Helical" evidence="5">
    <location>
        <begin position="58"/>
        <end position="81"/>
    </location>
</feature>
<feature type="transmembrane region" description="Helical" evidence="5">
    <location>
        <begin position="262"/>
        <end position="281"/>
    </location>
</feature>
<keyword evidence="2 5" id="KW-0812">Transmembrane</keyword>
<dbReference type="RefSeq" id="WP_005982999.1">
    <property type="nucleotide sequence ID" value="NZ_AOSV01000003.1"/>
</dbReference>
<comment type="caution">
    <text evidence="7">The sequence shown here is derived from an EMBL/GenBank/DDBJ whole genome shotgun (WGS) entry which is preliminary data.</text>
</comment>
<feature type="domain" description="EamA" evidence="6">
    <location>
        <begin position="141"/>
        <end position="278"/>
    </location>
</feature>
<feature type="domain" description="EamA" evidence="6">
    <location>
        <begin position="7"/>
        <end position="131"/>
    </location>
</feature>
<evidence type="ECO:0000256" key="5">
    <source>
        <dbReference type="SAM" id="Phobius"/>
    </source>
</evidence>
<comment type="subcellular location">
    <subcellularLocation>
        <location evidence="1">Membrane</location>
        <topology evidence="1">Multi-pass membrane protein</topology>
    </subcellularLocation>
</comment>
<dbReference type="PANTHER" id="PTHR32322">
    <property type="entry name" value="INNER MEMBRANE TRANSPORTER"/>
    <property type="match status" value="1"/>
</dbReference>
<feature type="transmembrane region" description="Helical" evidence="5">
    <location>
        <begin position="138"/>
        <end position="156"/>
    </location>
</feature>
<evidence type="ECO:0000313" key="7">
    <source>
        <dbReference type="EMBL" id="EMG38506.1"/>
    </source>
</evidence>
<dbReference type="InterPro" id="IPR050638">
    <property type="entry name" value="AA-Vitamin_Transporters"/>
</dbReference>
<evidence type="ECO:0000256" key="2">
    <source>
        <dbReference type="ARBA" id="ARBA00022692"/>
    </source>
</evidence>
<keyword evidence="4 5" id="KW-0472">Membrane</keyword>
<evidence type="ECO:0000256" key="4">
    <source>
        <dbReference type="ARBA" id="ARBA00023136"/>
    </source>
</evidence>
<evidence type="ECO:0000259" key="6">
    <source>
        <dbReference type="Pfam" id="PF00892"/>
    </source>
</evidence>
<dbReference type="Proteomes" id="UP000011922">
    <property type="component" value="Unassembled WGS sequence"/>
</dbReference>
<dbReference type="SUPFAM" id="SSF103481">
    <property type="entry name" value="Multidrug resistance efflux transporter EmrE"/>
    <property type="match status" value="2"/>
</dbReference>
<dbReference type="Pfam" id="PF00892">
    <property type="entry name" value="EamA"/>
    <property type="match status" value="2"/>
</dbReference>
<accession>M5Q2J3</accession>
<evidence type="ECO:0000256" key="1">
    <source>
        <dbReference type="ARBA" id="ARBA00004141"/>
    </source>
</evidence>
<reference evidence="7 8" key="1">
    <citation type="journal article" date="2013" name="Genome Announc.">
        <title>Draft Genome Sequence for Desulfovibrio africanus Strain PCS.</title>
        <authorList>
            <person name="Brown S.D."/>
            <person name="Utturkar S.M."/>
            <person name="Arkin A.P."/>
            <person name="Deutschbauer A.M."/>
            <person name="Elias D.A."/>
            <person name="Hazen T.C."/>
            <person name="Chakraborty R."/>
        </authorList>
    </citation>
    <scope>NUCLEOTIDE SEQUENCE [LARGE SCALE GENOMIC DNA]</scope>
    <source>
        <strain evidence="7 8">PCS</strain>
    </source>
</reference>
<dbReference type="InterPro" id="IPR037185">
    <property type="entry name" value="EmrE-like"/>
</dbReference>
<feature type="transmembrane region" description="Helical" evidence="5">
    <location>
        <begin position="87"/>
        <end position="108"/>
    </location>
</feature>
<gene>
    <name evidence="7" type="ORF">PCS_00134</name>
</gene>
<keyword evidence="3 5" id="KW-1133">Transmembrane helix</keyword>
<dbReference type="AlphaFoldDB" id="M5Q2J3"/>
<dbReference type="InterPro" id="IPR000620">
    <property type="entry name" value="EamA_dom"/>
</dbReference>
<proteinExistence type="predicted"/>
<dbReference type="OrthoDB" id="7158585at2"/>
<feature type="transmembrane region" description="Helical" evidence="5">
    <location>
        <begin position="168"/>
        <end position="190"/>
    </location>
</feature>
<feature type="transmembrane region" description="Helical" evidence="5">
    <location>
        <begin position="236"/>
        <end position="256"/>
    </location>
</feature>
<feature type="transmembrane region" description="Helical" evidence="5">
    <location>
        <begin position="33"/>
        <end position="51"/>
    </location>
</feature>
<organism evidence="7 8">
    <name type="scientific">Desulfocurvibacter africanus PCS</name>
    <dbReference type="NCBI Taxonomy" id="1262666"/>
    <lineage>
        <taxon>Bacteria</taxon>
        <taxon>Pseudomonadati</taxon>
        <taxon>Thermodesulfobacteriota</taxon>
        <taxon>Desulfovibrionia</taxon>
        <taxon>Desulfovibrionales</taxon>
        <taxon>Desulfovibrionaceae</taxon>
        <taxon>Desulfocurvibacter</taxon>
    </lineage>
</organism>
<dbReference type="PANTHER" id="PTHR32322:SF9">
    <property type="entry name" value="AMINO-ACID METABOLITE EFFLUX PUMP-RELATED"/>
    <property type="match status" value="1"/>
</dbReference>
<feature type="transmembrane region" description="Helical" evidence="5">
    <location>
        <begin position="7"/>
        <end position="27"/>
    </location>
</feature>
<name>M5Q2J3_DESAF</name>
<feature type="transmembrane region" description="Helical" evidence="5">
    <location>
        <begin position="115"/>
        <end position="132"/>
    </location>
</feature>